<accession>A0AAE3H8S6</accession>
<dbReference type="Proteomes" id="UP001206983">
    <property type="component" value="Unassembled WGS sequence"/>
</dbReference>
<reference evidence="1 2" key="1">
    <citation type="journal article" date="2011" name="Appl. Environ. Microbiol.">
        <title>Methanogenic archaea isolated from Taiwan's Chelungpu fault.</title>
        <authorList>
            <person name="Wu S.Y."/>
            <person name="Lai M.C."/>
        </authorList>
    </citation>
    <scope>NUCLEOTIDE SEQUENCE [LARGE SCALE GENOMIC DNA]</scope>
    <source>
        <strain evidence="1 2">St545Mb</strain>
    </source>
</reference>
<evidence type="ECO:0000313" key="2">
    <source>
        <dbReference type="Proteomes" id="UP001206983"/>
    </source>
</evidence>
<protein>
    <submittedName>
        <fullName evidence="1">Uncharacterized protein</fullName>
    </submittedName>
</protein>
<proteinExistence type="predicted"/>
<keyword evidence="2" id="KW-1185">Reference proteome</keyword>
<name>A0AAE3H8S6_9EURY</name>
<comment type="caution">
    <text evidence="1">The sequence shown here is derived from an EMBL/GenBank/DDBJ whole genome shotgun (WGS) entry which is preliminary data.</text>
</comment>
<dbReference type="RefSeq" id="WP_256621836.1">
    <property type="nucleotide sequence ID" value="NZ_JTEO01000002.1"/>
</dbReference>
<evidence type="ECO:0000313" key="1">
    <source>
        <dbReference type="EMBL" id="MCQ6962081.1"/>
    </source>
</evidence>
<gene>
    <name evidence="1" type="ORF">PV02_02700</name>
</gene>
<organism evidence="1 2">
    <name type="scientific">Methanolobus chelungpuianus</name>
    <dbReference type="NCBI Taxonomy" id="502115"/>
    <lineage>
        <taxon>Archaea</taxon>
        <taxon>Methanobacteriati</taxon>
        <taxon>Methanobacteriota</taxon>
        <taxon>Stenosarchaea group</taxon>
        <taxon>Methanomicrobia</taxon>
        <taxon>Methanosarcinales</taxon>
        <taxon>Methanosarcinaceae</taxon>
        <taxon>Methanolobus</taxon>
    </lineage>
</organism>
<dbReference type="AlphaFoldDB" id="A0AAE3H8S6"/>
<dbReference type="EMBL" id="JTEO01000002">
    <property type="protein sequence ID" value="MCQ6962081.1"/>
    <property type="molecule type" value="Genomic_DNA"/>
</dbReference>
<sequence length="162" mass="18022">MSSDEDLAERRPAVLRARELCRTRPLIYSDLDHLKKGSTGFLHGLGFTDEEIALALDLELREVENNLKGTGFEPDLKRILRFSDRMPSNIGDIITICAPVWLQEGACTTTRVIVIQCIPKGDKCGLLVELLEDTGPKLPVLGGKRKGEEIVVPLDWYVPGPR</sequence>